<evidence type="ECO:0000256" key="7">
    <source>
        <dbReference type="ARBA" id="ARBA00023310"/>
    </source>
</evidence>
<evidence type="ECO:0000256" key="3">
    <source>
        <dbReference type="ARBA" id="ARBA00022781"/>
    </source>
</evidence>
<name>A0A839IVA0_9GAMM</name>
<keyword evidence="8" id="KW-1003">Cell membrane</keyword>
<dbReference type="PANTHER" id="PTHR11910">
    <property type="entry name" value="ATP SYNTHASE DELTA CHAIN"/>
    <property type="match status" value="1"/>
</dbReference>
<dbReference type="SUPFAM" id="SSF47928">
    <property type="entry name" value="N-terminal domain of the delta subunit of the F1F0-ATP synthase"/>
    <property type="match status" value="1"/>
</dbReference>
<dbReference type="Pfam" id="PF00213">
    <property type="entry name" value="OSCP"/>
    <property type="match status" value="1"/>
</dbReference>
<dbReference type="RefSeq" id="WP_182810120.1">
    <property type="nucleotide sequence ID" value="NZ_JACJFM010000027.1"/>
</dbReference>
<keyword evidence="10" id="KW-1185">Reference proteome</keyword>
<dbReference type="PRINTS" id="PR00125">
    <property type="entry name" value="ATPASEDELTA"/>
</dbReference>
<dbReference type="EMBL" id="JACJFM010000027">
    <property type="protein sequence ID" value="MBB1488347.1"/>
    <property type="molecule type" value="Genomic_DNA"/>
</dbReference>
<dbReference type="NCBIfam" id="NF004402">
    <property type="entry name" value="PRK05758.2-2"/>
    <property type="match status" value="1"/>
</dbReference>
<evidence type="ECO:0000256" key="6">
    <source>
        <dbReference type="ARBA" id="ARBA00023196"/>
    </source>
</evidence>
<dbReference type="InterPro" id="IPR000711">
    <property type="entry name" value="ATPase_OSCP/dsu"/>
</dbReference>
<dbReference type="InterPro" id="IPR026015">
    <property type="entry name" value="ATP_synth_OSCP/delta_N_sf"/>
</dbReference>
<dbReference type="GO" id="GO:0046933">
    <property type="term" value="F:proton-transporting ATP synthase activity, rotational mechanism"/>
    <property type="evidence" value="ECO:0007669"/>
    <property type="project" value="UniProtKB-UniRule"/>
</dbReference>
<dbReference type="GO" id="GO:0045259">
    <property type="term" value="C:proton-transporting ATP synthase complex"/>
    <property type="evidence" value="ECO:0007669"/>
    <property type="project" value="UniProtKB-KW"/>
</dbReference>
<gene>
    <name evidence="8" type="primary">atpH</name>
    <name evidence="9" type="ORF">H4O21_17215</name>
</gene>
<keyword evidence="6 8" id="KW-0139">CF(1)</keyword>
<keyword evidence="3 8" id="KW-0375">Hydrogen ion transport</keyword>
<dbReference type="Proteomes" id="UP000565262">
    <property type="component" value="Unassembled WGS sequence"/>
</dbReference>
<keyword evidence="4 8" id="KW-0406">Ion transport</keyword>
<evidence type="ECO:0000256" key="4">
    <source>
        <dbReference type="ARBA" id="ARBA00023065"/>
    </source>
</evidence>
<dbReference type="GO" id="GO:0005886">
    <property type="term" value="C:plasma membrane"/>
    <property type="evidence" value="ECO:0007669"/>
    <property type="project" value="UniProtKB-SubCell"/>
</dbReference>
<comment type="caution">
    <text evidence="9">The sequence shown here is derived from an EMBL/GenBank/DDBJ whole genome shotgun (WGS) entry which is preliminary data.</text>
</comment>
<evidence type="ECO:0000256" key="2">
    <source>
        <dbReference type="ARBA" id="ARBA00022448"/>
    </source>
</evidence>
<dbReference type="PROSITE" id="PS00389">
    <property type="entry name" value="ATPASE_DELTA"/>
    <property type="match status" value="1"/>
</dbReference>
<comment type="function">
    <text evidence="8">This protein is part of the stalk that links CF(0) to CF(1). It either transmits conformational changes from CF(0) to CF(1) or is implicated in proton conduction.</text>
</comment>
<dbReference type="NCBIfam" id="TIGR01145">
    <property type="entry name" value="ATP_synt_delta"/>
    <property type="match status" value="1"/>
</dbReference>
<evidence type="ECO:0000256" key="1">
    <source>
        <dbReference type="ARBA" id="ARBA00004370"/>
    </source>
</evidence>
<comment type="subcellular location">
    <subcellularLocation>
        <location evidence="8">Cell membrane</location>
        <topology evidence="8">Peripheral membrane protein</topology>
    </subcellularLocation>
    <subcellularLocation>
        <location evidence="1">Membrane</location>
    </subcellularLocation>
</comment>
<dbReference type="AlphaFoldDB" id="A0A839IVA0"/>
<protein>
    <recommendedName>
        <fullName evidence="8">ATP synthase subunit delta</fullName>
    </recommendedName>
    <alternativeName>
        <fullName evidence="8">ATP synthase F(1) sector subunit delta</fullName>
    </alternativeName>
    <alternativeName>
        <fullName evidence="8">F-type ATPase subunit delta</fullName>
        <shortName evidence="8">F-ATPase subunit delta</shortName>
    </alternativeName>
</protein>
<evidence type="ECO:0000256" key="5">
    <source>
        <dbReference type="ARBA" id="ARBA00023136"/>
    </source>
</evidence>
<evidence type="ECO:0000256" key="8">
    <source>
        <dbReference type="HAMAP-Rule" id="MF_01416"/>
    </source>
</evidence>
<evidence type="ECO:0000313" key="10">
    <source>
        <dbReference type="Proteomes" id="UP000565262"/>
    </source>
</evidence>
<dbReference type="InterPro" id="IPR020781">
    <property type="entry name" value="ATPase_OSCP/d_CS"/>
</dbReference>
<evidence type="ECO:0000313" key="9">
    <source>
        <dbReference type="EMBL" id="MBB1488347.1"/>
    </source>
</evidence>
<proteinExistence type="inferred from homology"/>
<keyword evidence="5 8" id="KW-0472">Membrane</keyword>
<dbReference type="HAMAP" id="MF_01416">
    <property type="entry name" value="ATP_synth_delta_bact"/>
    <property type="match status" value="1"/>
</dbReference>
<accession>A0A839IVA0</accession>
<keyword evidence="2 8" id="KW-0813">Transport</keyword>
<comment type="function">
    <text evidence="8">F(1)F(0) ATP synthase produces ATP from ADP in the presence of a proton or sodium gradient. F-type ATPases consist of two structural domains, F(1) containing the extramembraneous catalytic core and F(0) containing the membrane proton channel, linked together by a central stalk and a peripheral stalk. During catalysis, ATP synthesis in the catalytic domain of F(1) is coupled via a rotary mechanism of the central stalk subunits to proton translocation.</text>
</comment>
<dbReference type="Gene3D" id="1.10.520.20">
    <property type="entry name" value="N-terminal domain of the delta subunit of the F1F0-ATP synthase"/>
    <property type="match status" value="1"/>
</dbReference>
<keyword evidence="7 8" id="KW-0066">ATP synthesis</keyword>
<reference evidence="9 10" key="1">
    <citation type="submission" date="2020-08" db="EMBL/GenBank/DDBJ databases">
        <title>Oceanospirillum sp. nov. isolated from marine sediment.</title>
        <authorList>
            <person name="Ji X."/>
        </authorList>
    </citation>
    <scope>NUCLEOTIDE SEQUENCE [LARGE SCALE GENOMIC DNA]</scope>
    <source>
        <strain evidence="9 10">D5</strain>
    </source>
</reference>
<organism evidence="9 10">
    <name type="scientific">Oceanospirillum sediminis</name>
    <dbReference type="NCBI Taxonomy" id="2760088"/>
    <lineage>
        <taxon>Bacteria</taxon>
        <taxon>Pseudomonadati</taxon>
        <taxon>Pseudomonadota</taxon>
        <taxon>Gammaproteobacteria</taxon>
        <taxon>Oceanospirillales</taxon>
        <taxon>Oceanospirillaceae</taxon>
        <taxon>Oceanospirillum</taxon>
    </lineage>
</organism>
<sequence>MAELSTVARPYAKAAFEYALSQGKLAEWSKMLAGAANAVSDPAVQNVLSNPAVAQEDKAGIVIDICKNLDDNGKNYVHTLSEVSRLSLFPQIAEQFETLKAEQEKMVEVEITSAYELTKAQQTKLAQALQKRLNREIKIQTQVDKSLIGGVLIHAGDTVIDGSVRGKLAKLAEAMNS</sequence>
<comment type="similarity">
    <text evidence="8">Belongs to the ATPase delta chain family.</text>
</comment>